<name>A0ACB6RIV7_9PLEO</name>
<evidence type="ECO:0000313" key="1">
    <source>
        <dbReference type="EMBL" id="KAF2621282.1"/>
    </source>
</evidence>
<proteinExistence type="predicted"/>
<accession>A0ACB6RIV7</accession>
<reference evidence="1" key="1">
    <citation type="journal article" date="2020" name="Stud. Mycol.">
        <title>101 Dothideomycetes genomes: a test case for predicting lifestyles and emergence of pathogens.</title>
        <authorList>
            <person name="Haridas S."/>
            <person name="Albert R."/>
            <person name="Binder M."/>
            <person name="Bloem J."/>
            <person name="Labutti K."/>
            <person name="Salamov A."/>
            <person name="Andreopoulos B."/>
            <person name="Baker S."/>
            <person name="Barry K."/>
            <person name="Bills G."/>
            <person name="Bluhm B."/>
            <person name="Cannon C."/>
            <person name="Castanera R."/>
            <person name="Culley D."/>
            <person name="Daum C."/>
            <person name="Ezra D."/>
            <person name="Gonzalez J."/>
            <person name="Henrissat B."/>
            <person name="Kuo A."/>
            <person name="Liang C."/>
            <person name="Lipzen A."/>
            <person name="Lutzoni F."/>
            <person name="Magnuson J."/>
            <person name="Mondo S."/>
            <person name="Nolan M."/>
            <person name="Ohm R."/>
            <person name="Pangilinan J."/>
            <person name="Park H.-J."/>
            <person name="Ramirez L."/>
            <person name="Alfaro M."/>
            <person name="Sun H."/>
            <person name="Tritt A."/>
            <person name="Yoshinaga Y."/>
            <person name="Zwiers L.-H."/>
            <person name="Turgeon B."/>
            <person name="Goodwin S."/>
            <person name="Spatafora J."/>
            <person name="Crous P."/>
            <person name="Grigoriev I."/>
        </authorList>
    </citation>
    <scope>NUCLEOTIDE SEQUENCE</scope>
    <source>
        <strain evidence="1">CBS 525.71</strain>
    </source>
</reference>
<dbReference type="Proteomes" id="UP000799754">
    <property type="component" value="Unassembled WGS sequence"/>
</dbReference>
<sequence>ATHTLQPLDVVCFKPLAQNYTKELDIRNQKTQGKAPIKKSNFFNLFWKAWTQTFTKTLVLKSISATGIWPQNSDIILHRFTTQKPTTPEPQAIQIS</sequence>
<protein>
    <submittedName>
        <fullName evidence="1">Uncharacterized protein</fullName>
    </submittedName>
</protein>
<organism evidence="1 2">
    <name type="scientific">Macroventuria anomochaeta</name>
    <dbReference type="NCBI Taxonomy" id="301207"/>
    <lineage>
        <taxon>Eukaryota</taxon>
        <taxon>Fungi</taxon>
        <taxon>Dikarya</taxon>
        <taxon>Ascomycota</taxon>
        <taxon>Pezizomycotina</taxon>
        <taxon>Dothideomycetes</taxon>
        <taxon>Pleosporomycetidae</taxon>
        <taxon>Pleosporales</taxon>
        <taxon>Pleosporineae</taxon>
        <taxon>Didymellaceae</taxon>
        <taxon>Macroventuria</taxon>
    </lineage>
</organism>
<evidence type="ECO:0000313" key="2">
    <source>
        <dbReference type="Proteomes" id="UP000799754"/>
    </source>
</evidence>
<dbReference type="EMBL" id="MU006757">
    <property type="protein sequence ID" value="KAF2621282.1"/>
    <property type="molecule type" value="Genomic_DNA"/>
</dbReference>
<gene>
    <name evidence="1" type="ORF">BU25DRAFT_311756</name>
</gene>
<keyword evidence="2" id="KW-1185">Reference proteome</keyword>
<feature type="non-terminal residue" evidence="1">
    <location>
        <position position="96"/>
    </location>
</feature>
<comment type="caution">
    <text evidence="1">The sequence shown here is derived from an EMBL/GenBank/DDBJ whole genome shotgun (WGS) entry which is preliminary data.</text>
</comment>
<feature type="non-terminal residue" evidence="1">
    <location>
        <position position="1"/>
    </location>
</feature>